<dbReference type="AlphaFoldDB" id="A0A9P6X4W7"/>
<reference evidence="5" key="1">
    <citation type="journal article" date="2020" name="Microb. Genom.">
        <title>Genetic diversity of clinical and environmental Mucorales isolates obtained from an investigation of mucormycosis cases among solid organ transplant recipients.</title>
        <authorList>
            <person name="Nguyen M.H."/>
            <person name="Kaul D."/>
            <person name="Muto C."/>
            <person name="Cheng S.J."/>
            <person name="Richter R.A."/>
            <person name="Bruno V.M."/>
            <person name="Liu G."/>
            <person name="Beyhan S."/>
            <person name="Sundermann A.J."/>
            <person name="Mounaud S."/>
            <person name="Pasculle A.W."/>
            <person name="Nierman W.C."/>
            <person name="Driscoll E."/>
            <person name="Cumbie R."/>
            <person name="Clancy C.J."/>
            <person name="Dupont C.L."/>
        </authorList>
    </citation>
    <scope>NUCLEOTIDE SEQUENCE</scope>
    <source>
        <strain evidence="5">GL11</strain>
    </source>
</reference>
<protein>
    <recommendedName>
        <fullName evidence="4">Homeobox domain-containing protein</fullName>
    </recommendedName>
</protein>
<sequence length="549" mass="63439">MAQEQIYREPNNNPKHIDLSYDTYPSIQTYHSTSHISPLSVSSTPLFTPIDDIDLSGSNLFTAFHETDLNHQIIMGKKELSKDSPISLVEMLCHFPDLPSFISHAEFPNFLRLWFDFQKYITKKPGQRQIAQTWIRNSLNEIHRIMVSIASTCPDTPYDPEAVPCSMFLAFRQLKDHLEAMYQMFQIVEDDCVWLNQHSLETSSPLVDMTAKVKQNIDQFRLDSHGLPIFGDNSLFINDIHENPTEQALEAYFLLASSSTHSTESTTCLEPVQDGHGALFHNLTSAVYIPHQLNLSNCDYSHVEPSWIQPQNTCFWASAPVTPSVEQSQCQQFISLPTTPTWTEDGSSFTAKHIISSCPPTDSYSLSPKVENVERSTGYEDEKEKEDEETSDVEEEDDDDEYIASFEEEEEEVYKDRTKRRQGRSSFYDKRFNGKSTSSRQLSSENNHTRRTATSYDPQTTHYLKSIFFNIYSSRDKLTKEQRKQIQKETGLKPRNITYWFSNHKRRFQTSLLAFKKTVKESNGKVKSYDDFLKWRKDHGLPEDVLENE</sequence>
<feature type="domain" description="Homeobox" evidence="4">
    <location>
        <begin position="447"/>
        <end position="511"/>
    </location>
</feature>
<feature type="region of interest" description="Disordered" evidence="3">
    <location>
        <begin position="426"/>
        <end position="456"/>
    </location>
</feature>
<dbReference type="EMBL" id="JAANQT010001388">
    <property type="protein sequence ID" value="KAG1305351.1"/>
    <property type="molecule type" value="Genomic_DNA"/>
</dbReference>
<dbReference type="PROSITE" id="PS50071">
    <property type="entry name" value="HOMEOBOX_2"/>
    <property type="match status" value="1"/>
</dbReference>
<accession>A0A9P6X4W7</accession>
<feature type="DNA-binding region" description="Homeobox" evidence="1">
    <location>
        <begin position="449"/>
        <end position="512"/>
    </location>
</feature>
<feature type="compositionally biased region" description="Acidic residues" evidence="3">
    <location>
        <begin position="383"/>
        <end position="401"/>
    </location>
</feature>
<evidence type="ECO:0000256" key="1">
    <source>
        <dbReference type="PROSITE-ProRule" id="PRU00108"/>
    </source>
</evidence>
<comment type="subcellular location">
    <subcellularLocation>
        <location evidence="1 2">Nucleus</location>
    </subcellularLocation>
</comment>
<dbReference type="CDD" id="cd00086">
    <property type="entry name" value="homeodomain"/>
    <property type="match status" value="1"/>
</dbReference>
<dbReference type="InterPro" id="IPR001356">
    <property type="entry name" value="HD"/>
</dbReference>
<dbReference type="SUPFAM" id="SSF46689">
    <property type="entry name" value="Homeodomain-like"/>
    <property type="match status" value="1"/>
</dbReference>
<keyword evidence="1 2" id="KW-0371">Homeobox</keyword>
<evidence type="ECO:0000313" key="6">
    <source>
        <dbReference type="Proteomes" id="UP000716291"/>
    </source>
</evidence>
<feature type="compositionally biased region" description="Basic and acidic residues" evidence="3">
    <location>
        <begin position="371"/>
        <end position="382"/>
    </location>
</feature>
<evidence type="ECO:0000256" key="3">
    <source>
        <dbReference type="SAM" id="MobiDB-lite"/>
    </source>
</evidence>
<evidence type="ECO:0000256" key="2">
    <source>
        <dbReference type="RuleBase" id="RU000682"/>
    </source>
</evidence>
<keyword evidence="6" id="KW-1185">Reference proteome</keyword>
<dbReference type="InterPro" id="IPR009057">
    <property type="entry name" value="Homeodomain-like_sf"/>
</dbReference>
<dbReference type="Gene3D" id="1.10.10.60">
    <property type="entry name" value="Homeodomain-like"/>
    <property type="match status" value="1"/>
</dbReference>
<proteinExistence type="predicted"/>
<comment type="caution">
    <text evidence="5">The sequence shown here is derived from an EMBL/GenBank/DDBJ whole genome shotgun (WGS) entry which is preliminary data.</text>
</comment>
<feature type="compositionally biased region" description="Polar residues" evidence="3">
    <location>
        <begin position="434"/>
        <end position="456"/>
    </location>
</feature>
<keyword evidence="1 2" id="KW-0539">Nucleus</keyword>
<dbReference type="Pfam" id="PF00046">
    <property type="entry name" value="Homeodomain"/>
    <property type="match status" value="1"/>
</dbReference>
<dbReference type="Proteomes" id="UP000716291">
    <property type="component" value="Unassembled WGS sequence"/>
</dbReference>
<organism evidence="5 6">
    <name type="scientific">Rhizopus oryzae</name>
    <name type="common">Mucormycosis agent</name>
    <name type="synonym">Rhizopus arrhizus var. delemar</name>
    <dbReference type="NCBI Taxonomy" id="64495"/>
    <lineage>
        <taxon>Eukaryota</taxon>
        <taxon>Fungi</taxon>
        <taxon>Fungi incertae sedis</taxon>
        <taxon>Mucoromycota</taxon>
        <taxon>Mucoromycotina</taxon>
        <taxon>Mucoromycetes</taxon>
        <taxon>Mucorales</taxon>
        <taxon>Mucorineae</taxon>
        <taxon>Rhizopodaceae</taxon>
        <taxon>Rhizopus</taxon>
    </lineage>
</organism>
<dbReference type="GO" id="GO:0003677">
    <property type="term" value="F:DNA binding"/>
    <property type="evidence" value="ECO:0007669"/>
    <property type="project" value="UniProtKB-UniRule"/>
</dbReference>
<name>A0A9P6X4W7_RHIOR</name>
<dbReference type="SMART" id="SM00389">
    <property type="entry name" value="HOX"/>
    <property type="match status" value="1"/>
</dbReference>
<keyword evidence="1 2" id="KW-0238">DNA-binding</keyword>
<evidence type="ECO:0000313" key="5">
    <source>
        <dbReference type="EMBL" id="KAG1305351.1"/>
    </source>
</evidence>
<gene>
    <name evidence="5" type="ORF">G6F64_008449</name>
</gene>
<feature type="region of interest" description="Disordered" evidence="3">
    <location>
        <begin position="360"/>
        <end position="401"/>
    </location>
</feature>
<dbReference type="GO" id="GO:0005634">
    <property type="term" value="C:nucleus"/>
    <property type="evidence" value="ECO:0007669"/>
    <property type="project" value="UniProtKB-SubCell"/>
</dbReference>
<evidence type="ECO:0000259" key="4">
    <source>
        <dbReference type="PROSITE" id="PS50071"/>
    </source>
</evidence>